<evidence type="ECO:0000256" key="11">
    <source>
        <dbReference type="ARBA" id="ARBA00023014"/>
    </source>
</evidence>
<evidence type="ECO:0000256" key="14">
    <source>
        <dbReference type="RuleBase" id="RU365096"/>
    </source>
</evidence>
<comment type="caution">
    <text evidence="16">The sequence shown here is derived from an EMBL/GenBank/DDBJ whole genome shotgun (WGS) entry which is preliminary data.</text>
</comment>
<dbReference type="InterPro" id="IPR011257">
    <property type="entry name" value="DNA_glycosylase"/>
</dbReference>
<dbReference type="SUPFAM" id="SSF48150">
    <property type="entry name" value="DNA-glycosylase"/>
    <property type="match status" value="1"/>
</dbReference>
<sequence length="353" mass="40697">MSFIDEVIGWYNNNKRDLPWRNTNDPYLIWLSEIILQQTRVEQGMPYYHRFAEKYPTISHFAAAGEDQILNLWQGLGYYSRGRNMYKTALMVMEEHGGYFPSQYEKLIKLKGIGEYTAAAVSSFSANEARAVVDGNVFRLLSRYFGIDEVINSPKGKKVFTQLANEVIDTGRPGLSNQAMMEFGSLQCRPANPDCGNCPLRTGCFACNTSSVQNFPVKQKKKATRDRYFNYIVVSDGEKVLMNKRTGKDIWENLHEFPLFETSHFVQAEELITTPGFRELFGENVKISLVHGPVKHILSHQRLFAQYIIIKGFEENFLMKKPWFYAKNDTLHDLAQPKLIFAFLKMFPTFNLI</sequence>
<dbReference type="Gene3D" id="3.90.79.10">
    <property type="entry name" value="Nucleoside Triphosphate Pyrophosphohydrolase"/>
    <property type="match status" value="1"/>
</dbReference>
<dbReference type="Gene3D" id="1.10.1670.10">
    <property type="entry name" value="Helix-hairpin-Helix base-excision DNA repair enzymes (C-terminal)"/>
    <property type="match status" value="1"/>
</dbReference>
<keyword evidence="13 14" id="KW-0326">Glycosidase</keyword>
<dbReference type="GO" id="GO:0006298">
    <property type="term" value="P:mismatch repair"/>
    <property type="evidence" value="ECO:0007669"/>
    <property type="project" value="TreeGrafter"/>
</dbReference>
<name>A0A2U2PI87_9SPHI</name>
<dbReference type="AlphaFoldDB" id="A0A2U2PI87"/>
<evidence type="ECO:0000313" key="16">
    <source>
        <dbReference type="EMBL" id="PWG81105.1"/>
    </source>
</evidence>
<dbReference type="SMART" id="SM00478">
    <property type="entry name" value="ENDO3c"/>
    <property type="match status" value="1"/>
</dbReference>
<evidence type="ECO:0000256" key="6">
    <source>
        <dbReference type="ARBA" id="ARBA00022485"/>
    </source>
</evidence>
<dbReference type="RefSeq" id="WP_109415490.1">
    <property type="nucleotide sequence ID" value="NZ_QEAS01000006.1"/>
</dbReference>
<feature type="domain" description="HhH-GPD" evidence="15">
    <location>
        <begin position="35"/>
        <end position="186"/>
    </location>
</feature>
<dbReference type="GO" id="GO:0032357">
    <property type="term" value="F:oxidized purine DNA binding"/>
    <property type="evidence" value="ECO:0007669"/>
    <property type="project" value="TreeGrafter"/>
</dbReference>
<dbReference type="CDD" id="cd00056">
    <property type="entry name" value="ENDO3c"/>
    <property type="match status" value="1"/>
</dbReference>
<dbReference type="Pfam" id="PF00730">
    <property type="entry name" value="HhH-GPD"/>
    <property type="match status" value="1"/>
</dbReference>
<dbReference type="GO" id="GO:0000701">
    <property type="term" value="F:purine-specific mismatch base pair DNA N-glycosylase activity"/>
    <property type="evidence" value="ECO:0007669"/>
    <property type="project" value="UniProtKB-EC"/>
</dbReference>
<comment type="similarity">
    <text evidence="3 14">Belongs to the Nth/MutY family.</text>
</comment>
<organism evidence="16 17">
    <name type="scientific">Pararcticibacter amylolyticus</name>
    <dbReference type="NCBI Taxonomy" id="2173175"/>
    <lineage>
        <taxon>Bacteria</taxon>
        <taxon>Pseudomonadati</taxon>
        <taxon>Bacteroidota</taxon>
        <taxon>Sphingobacteriia</taxon>
        <taxon>Sphingobacteriales</taxon>
        <taxon>Sphingobacteriaceae</taxon>
        <taxon>Pararcticibacter</taxon>
    </lineage>
</organism>
<accession>A0A2U2PI87</accession>
<evidence type="ECO:0000256" key="10">
    <source>
        <dbReference type="ARBA" id="ARBA00023004"/>
    </source>
</evidence>
<dbReference type="CDD" id="cd03431">
    <property type="entry name" value="NUDIX_DNA_Glycosylase_C-MutY"/>
    <property type="match status" value="1"/>
</dbReference>
<dbReference type="OrthoDB" id="9802365at2"/>
<dbReference type="GO" id="GO:0034039">
    <property type="term" value="F:8-oxo-7,8-dihydroguanine DNA N-glycosylase activity"/>
    <property type="evidence" value="ECO:0007669"/>
    <property type="project" value="TreeGrafter"/>
</dbReference>
<dbReference type="GO" id="GO:0051539">
    <property type="term" value="F:4 iron, 4 sulfur cluster binding"/>
    <property type="evidence" value="ECO:0007669"/>
    <property type="project" value="UniProtKB-UniRule"/>
</dbReference>
<keyword evidence="8 14" id="KW-0227">DNA damage</keyword>
<comment type="catalytic activity">
    <reaction evidence="1 14">
        <text>Hydrolyzes free adenine bases from 7,8-dihydro-8-oxoguanine:adenine mismatched double-stranded DNA, leaving an apurinic site.</text>
        <dbReference type="EC" id="3.2.2.31"/>
    </reaction>
</comment>
<dbReference type="InterPro" id="IPR029119">
    <property type="entry name" value="MutY_C"/>
</dbReference>
<comment type="cofactor">
    <cofactor evidence="14">
        <name>[4Fe-4S] cluster</name>
        <dbReference type="ChEBI" id="CHEBI:49883"/>
    </cofactor>
    <text evidence="14">Binds 1 [4Fe-4S] cluster.</text>
</comment>
<dbReference type="GO" id="GO:0035485">
    <property type="term" value="F:adenine/guanine mispair binding"/>
    <property type="evidence" value="ECO:0007669"/>
    <property type="project" value="TreeGrafter"/>
</dbReference>
<dbReference type="PANTHER" id="PTHR42944">
    <property type="entry name" value="ADENINE DNA GLYCOSYLASE"/>
    <property type="match status" value="1"/>
</dbReference>
<dbReference type="GO" id="GO:0006284">
    <property type="term" value="P:base-excision repair"/>
    <property type="evidence" value="ECO:0007669"/>
    <property type="project" value="UniProtKB-UniRule"/>
</dbReference>
<dbReference type="GO" id="GO:0046872">
    <property type="term" value="F:metal ion binding"/>
    <property type="evidence" value="ECO:0007669"/>
    <property type="project" value="UniProtKB-UniRule"/>
</dbReference>
<evidence type="ECO:0000256" key="3">
    <source>
        <dbReference type="ARBA" id="ARBA00008343"/>
    </source>
</evidence>
<keyword evidence="7" id="KW-0479">Metal-binding</keyword>
<dbReference type="NCBIfam" id="TIGR01084">
    <property type="entry name" value="mutY"/>
    <property type="match status" value="1"/>
</dbReference>
<dbReference type="PANTHER" id="PTHR42944:SF1">
    <property type="entry name" value="ADENINE DNA GLYCOSYLASE"/>
    <property type="match status" value="1"/>
</dbReference>
<dbReference type="InterPro" id="IPR023170">
    <property type="entry name" value="HhH_base_excis_C"/>
</dbReference>
<dbReference type="Proteomes" id="UP000245647">
    <property type="component" value="Unassembled WGS sequence"/>
</dbReference>
<evidence type="ECO:0000256" key="4">
    <source>
        <dbReference type="ARBA" id="ARBA00012045"/>
    </source>
</evidence>
<dbReference type="InterPro" id="IPR044298">
    <property type="entry name" value="MIG/MutY"/>
</dbReference>
<evidence type="ECO:0000313" key="17">
    <source>
        <dbReference type="Proteomes" id="UP000245647"/>
    </source>
</evidence>
<dbReference type="InterPro" id="IPR015797">
    <property type="entry name" value="NUDIX_hydrolase-like_dom_sf"/>
</dbReference>
<gene>
    <name evidence="16" type="primary">mutY</name>
    <name evidence="16" type="ORF">DDR33_09270</name>
</gene>
<evidence type="ECO:0000256" key="5">
    <source>
        <dbReference type="ARBA" id="ARBA00022023"/>
    </source>
</evidence>
<protein>
    <recommendedName>
        <fullName evidence="5 14">Adenine DNA glycosylase</fullName>
        <ecNumber evidence="4 14">3.2.2.31</ecNumber>
    </recommendedName>
</protein>
<evidence type="ECO:0000256" key="12">
    <source>
        <dbReference type="ARBA" id="ARBA00023204"/>
    </source>
</evidence>
<keyword evidence="9" id="KW-0378">Hydrolase</keyword>
<keyword evidence="17" id="KW-1185">Reference proteome</keyword>
<keyword evidence="10 14" id="KW-0408">Iron</keyword>
<evidence type="ECO:0000256" key="2">
    <source>
        <dbReference type="ARBA" id="ARBA00002933"/>
    </source>
</evidence>
<dbReference type="InterPro" id="IPR003265">
    <property type="entry name" value="HhH-GPD_domain"/>
</dbReference>
<keyword evidence="11" id="KW-0411">Iron-sulfur</keyword>
<evidence type="ECO:0000256" key="9">
    <source>
        <dbReference type="ARBA" id="ARBA00022801"/>
    </source>
</evidence>
<proteinExistence type="inferred from homology"/>
<dbReference type="InterPro" id="IPR005760">
    <property type="entry name" value="A/G_AdeGlyc_MutY"/>
</dbReference>
<dbReference type="EC" id="3.2.2.31" evidence="4 14"/>
<evidence type="ECO:0000256" key="8">
    <source>
        <dbReference type="ARBA" id="ARBA00022763"/>
    </source>
</evidence>
<evidence type="ECO:0000256" key="13">
    <source>
        <dbReference type="ARBA" id="ARBA00023295"/>
    </source>
</evidence>
<dbReference type="SUPFAM" id="SSF55811">
    <property type="entry name" value="Nudix"/>
    <property type="match status" value="1"/>
</dbReference>
<keyword evidence="12" id="KW-0234">DNA repair</keyword>
<evidence type="ECO:0000256" key="1">
    <source>
        <dbReference type="ARBA" id="ARBA00000843"/>
    </source>
</evidence>
<dbReference type="Pfam" id="PF14815">
    <property type="entry name" value="NUDIX_4"/>
    <property type="match status" value="1"/>
</dbReference>
<evidence type="ECO:0000259" key="15">
    <source>
        <dbReference type="SMART" id="SM00478"/>
    </source>
</evidence>
<keyword evidence="6" id="KW-0004">4Fe-4S</keyword>
<dbReference type="Gene3D" id="1.10.340.30">
    <property type="entry name" value="Hypothetical protein, domain 2"/>
    <property type="match status" value="1"/>
</dbReference>
<comment type="function">
    <text evidence="2">Adenine glycosylase active on G-A mispairs. MutY also corrects error-prone DNA synthesis past GO lesions which are due to the oxidatively damaged form of guanine: 7,8-dihydro-8-oxoguanine (8-oxo-dGTP).</text>
</comment>
<evidence type="ECO:0000256" key="7">
    <source>
        <dbReference type="ARBA" id="ARBA00022723"/>
    </source>
</evidence>
<reference evidence="16 17" key="1">
    <citation type="submission" date="2018-04" db="EMBL/GenBank/DDBJ databases">
        <title>Pedobacter chongqingensis sp. nov., isolated from a rottenly hemp rope.</title>
        <authorList>
            <person name="Cai Y."/>
        </authorList>
    </citation>
    <scope>NUCLEOTIDE SEQUENCE [LARGE SCALE GENOMIC DNA]</scope>
    <source>
        <strain evidence="16 17">FJ4-8</strain>
    </source>
</reference>
<dbReference type="EMBL" id="QEAS01000006">
    <property type="protein sequence ID" value="PWG81105.1"/>
    <property type="molecule type" value="Genomic_DNA"/>
</dbReference>